<evidence type="ECO:0000313" key="4">
    <source>
        <dbReference type="Proteomes" id="UP000465221"/>
    </source>
</evidence>
<evidence type="ECO:0000256" key="1">
    <source>
        <dbReference type="ARBA" id="ARBA00023604"/>
    </source>
</evidence>
<dbReference type="GO" id="GO:0016491">
    <property type="term" value="F:oxidoreductase activity"/>
    <property type="evidence" value="ECO:0007669"/>
    <property type="project" value="InterPro"/>
</dbReference>
<gene>
    <name evidence="3" type="ORF">IFM46972_06683</name>
</gene>
<accession>A0A8H3P561</accession>
<protein>
    <submittedName>
        <fullName evidence="3">Uncharacterized protein in dcmA 3'region</fullName>
    </submittedName>
</protein>
<evidence type="ECO:0000256" key="2">
    <source>
        <dbReference type="SAM" id="MobiDB-lite"/>
    </source>
</evidence>
<sequence>MASAATLPPSPHGSLLAEKPNVLEKPHHVQTTLTFNKEREDGSPHPPIWIGKPETVDRPLISIPATIHDVSGHERDYTLDSHGFQFHYHESRLKDFLDDEEIRAEYYPEIEQLLKDVLTSRRSTGASRIFIFDHTIRRAPKDWTTSGSQPRGPVHTMHIDANYAGADARVVHLFPDEAPELLKARYQMISVWRPIRTILKHPLAVADSKSCSESDLSPIPFIYPEQEGGWVGGAWSVKPNPDIKWYYRYKQPPNMVTFIKFYDSKVDGRARRVPHGSFVNPETEHEAPRESIEVRALCFHPEDRDQVASGAV</sequence>
<dbReference type="InterPro" id="IPR044053">
    <property type="entry name" value="AsaB-like"/>
</dbReference>
<dbReference type="EMBL" id="BLKC01000046">
    <property type="protein sequence ID" value="GFF41862.1"/>
    <property type="molecule type" value="Genomic_DNA"/>
</dbReference>
<comment type="similarity">
    <text evidence="1">Belongs to the asaB hydroxylase/desaturase family.</text>
</comment>
<name>A0A8H3P561_9EURO</name>
<proteinExistence type="inferred from homology"/>
<dbReference type="PANTHER" id="PTHR34598:SF3">
    <property type="entry name" value="OXIDOREDUCTASE AN1597"/>
    <property type="match status" value="1"/>
</dbReference>
<evidence type="ECO:0000313" key="3">
    <source>
        <dbReference type="EMBL" id="GFF41862.1"/>
    </source>
</evidence>
<comment type="caution">
    <text evidence="3">The sequence shown here is derived from an EMBL/GenBank/DDBJ whole genome shotgun (WGS) entry which is preliminary data.</text>
</comment>
<organism evidence="3 4">
    <name type="scientific">Aspergillus udagawae</name>
    <dbReference type="NCBI Taxonomy" id="91492"/>
    <lineage>
        <taxon>Eukaryota</taxon>
        <taxon>Fungi</taxon>
        <taxon>Dikarya</taxon>
        <taxon>Ascomycota</taxon>
        <taxon>Pezizomycotina</taxon>
        <taxon>Eurotiomycetes</taxon>
        <taxon>Eurotiomycetidae</taxon>
        <taxon>Eurotiales</taxon>
        <taxon>Aspergillaceae</taxon>
        <taxon>Aspergillus</taxon>
        <taxon>Aspergillus subgen. Fumigati</taxon>
    </lineage>
</organism>
<feature type="region of interest" description="Disordered" evidence="2">
    <location>
        <begin position="1"/>
        <end position="20"/>
    </location>
</feature>
<dbReference type="Proteomes" id="UP000465221">
    <property type="component" value="Unassembled WGS sequence"/>
</dbReference>
<dbReference type="AlphaFoldDB" id="A0A8H3P561"/>
<dbReference type="NCBIfam" id="NF041278">
    <property type="entry name" value="CmcJ_NvfI_EfuI"/>
    <property type="match status" value="1"/>
</dbReference>
<dbReference type="PANTHER" id="PTHR34598">
    <property type="entry name" value="BLL6449 PROTEIN"/>
    <property type="match status" value="1"/>
</dbReference>
<reference evidence="3 4" key="1">
    <citation type="submission" date="2020-01" db="EMBL/GenBank/DDBJ databases">
        <title>Draft genome sequence of Aspergillus udagawae IFM 46972.</title>
        <authorList>
            <person name="Takahashi H."/>
            <person name="Yaguchi T."/>
        </authorList>
    </citation>
    <scope>NUCLEOTIDE SEQUENCE [LARGE SCALE GENOMIC DNA]</scope>
    <source>
        <strain evidence="3 4">IFM 46972</strain>
    </source>
</reference>